<keyword evidence="1" id="KW-0560">Oxidoreductase</keyword>
<comment type="similarity">
    <text evidence="1">Belongs to the iron/ascorbate-dependent oxidoreductase family.</text>
</comment>
<dbReference type="SUPFAM" id="SSF51197">
    <property type="entry name" value="Clavaminate synthase-like"/>
    <property type="match status" value="1"/>
</dbReference>
<dbReference type="EMBL" id="JAOPGA020000506">
    <property type="protein sequence ID" value="KAL0479133.1"/>
    <property type="molecule type" value="Genomic_DNA"/>
</dbReference>
<keyword evidence="1" id="KW-0408">Iron</keyword>
<dbReference type="InterPro" id="IPR026992">
    <property type="entry name" value="DIOX_N"/>
</dbReference>
<dbReference type="PRINTS" id="PR00682">
    <property type="entry name" value="IPNSYNTHASE"/>
</dbReference>
<evidence type="ECO:0000313" key="3">
    <source>
        <dbReference type="EMBL" id="KAL0479133.1"/>
    </source>
</evidence>
<reference evidence="3 4" key="1">
    <citation type="submission" date="2024-03" db="EMBL/GenBank/DDBJ databases">
        <title>The Acrasis kona genome and developmental transcriptomes reveal deep origins of eukaryotic multicellular pathways.</title>
        <authorList>
            <person name="Sheikh S."/>
            <person name="Fu C.-J."/>
            <person name="Brown M.W."/>
            <person name="Baldauf S.L."/>
        </authorList>
    </citation>
    <scope>NUCLEOTIDE SEQUENCE [LARGE SCALE GENOMIC DNA]</scope>
    <source>
        <strain evidence="3 4">ATCC MYA-3509</strain>
    </source>
</reference>
<evidence type="ECO:0000256" key="1">
    <source>
        <dbReference type="RuleBase" id="RU003682"/>
    </source>
</evidence>
<dbReference type="GO" id="GO:0046872">
    <property type="term" value="F:metal ion binding"/>
    <property type="evidence" value="ECO:0007669"/>
    <property type="project" value="UniProtKB-KW"/>
</dbReference>
<keyword evidence="1" id="KW-0479">Metal-binding</keyword>
<accession>A0AAW2YP36</accession>
<gene>
    <name evidence="3" type="ORF">AKO1_008013</name>
</gene>
<dbReference type="InterPro" id="IPR050231">
    <property type="entry name" value="Iron_ascorbate_oxido_reductase"/>
</dbReference>
<dbReference type="GO" id="GO:0016491">
    <property type="term" value="F:oxidoreductase activity"/>
    <property type="evidence" value="ECO:0007669"/>
    <property type="project" value="UniProtKB-KW"/>
</dbReference>
<dbReference type="Gene3D" id="2.60.120.330">
    <property type="entry name" value="B-lactam Antibiotic, Isopenicillin N Synthase, Chain"/>
    <property type="match status" value="1"/>
</dbReference>
<dbReference type="InterPro" id="IPR027443">
    <property type="entry name" value="IPNS-like_sf"/>
</dbReference>
<feature type="domain" description="Fe2OG dioxygenase" evidence="2">
    <location>
        <begin position="168"/>
        <end position="276"/>
    </location>
</feature>
<protein>
    <recommendedName>
        <fullName evidence="2">Fe2OG dioxygenase domain-containing protein</fullName>
    </recommendedName>
</protein>
<dbReference type="Proteomes" id="UP001431209">
    <property type="component" value="Unassembled WGS sequence"/>
</dbReference>
<proteinExistence type="inferred from homology"/>
<dbReference type="Pfam" id="PF03171">
    <property type="entry name" value="2OG-FeII_Oxy"/>
    <property type="match status" value="1"/>
</dbReference>
<name>A0AAW2YP36_9EUKA</name>
<evidence type="ECO:0000313" key="4">
    <source>
        <dbReference type="Proteomes" id="UP001431209"/>
    </source>
</evidence>
<dbReference type="Pfam" id="PF14226">
    <property type="entry name" value="DIOX_N"/>
    <property type="match status" value="1"/>
</dbReference>
<dbReference type="InterPro" id="IPR005123">
    <property type="entry name" value="Oxoglu/Fe-dep_dioxygenase_dom"/>
</dbReference>
<organism evidence="3 4">
    <name type="scientific">Acrasis kona</name>
    <dbReference type="NCBI Taxonomy" id="1008807"/>
    <lineage>
        <taxon>Eukaryota</taxon>
        <taxon>Discoba</taxon>
        <taxon>Heterolobosea</taxon>
        <taxon>Tetramitia</taxon>
        <taxon>Eutetramitia</taxon>
        <taxon>Acrasidae</taxon>
        <taxon>Acrasis</taxon>
    </lineage>
</organism>
<keyword evidence="4" id="KW-1185">Reference proteome</keyword>
<dbReference type="InterPro" id="IPR044861">
    <property type="entry name" value="IPNS-like_FE2OG_OXY"/>
</dbReference>
<dbReference type="PROSITE" id="PS51471">
    <property type="entry name" value="FE2OG_OXY"/>
    <property type="match status" value="1"/>
</dbReference>
<sequence>MKELPVVDISAFVKPDSSFEDKEKTAKHVHKVCSEIGFFYLVGHGISDEVVNGAHTQAREFFAQPKEVKDEISIRKSPHFRGYQCLGENVTKSKRDWHEAIDLYKDVPPNDSNPIHGHNQWPEKPENFRSFFENYDQQMDKLGRSVMRAIAMSLGLEEHYFDKYINDSYMCMRIINYPPLSDAAEQKEENVGDSCGVHCDYGLLTFVNQDSTKNALWVQDQSGEWISANPLPGSFTVNLGDMLKLWTSNLYQSTPHKVIHTNSKAQRTSIPYFFEPNFDAIISPLPLSDSLFEGKKKPEPFQPKKYGDHLTSKVLGNFTFGDTLVKKGYN</sequence>
<dbReference type="AlphaFoldDB" id="A0AAW2YP36"/>
<evidence type="ECO:0000259" key="2">
    <source>
        <dbReference type="PROSITE" id="PS51471"/>
    </source>
</evidence>
<comment type="caution">
    <text evidence="3">The sequence shown here is derived from an EMBL/GenBank/DDBJ whole genome shotgun (WGS) entry which is preliminary data.</text>
</comment>
<dbReference type="PANTHER" id="PTHR47990">
    <property type="entry name" value="2-OXOGLUTARATE (2OG) AND FE(II)-DEPENDENT OXYGENASE SUPERFAMILY PROTEIN-RELATED"/>
    <property type="match status" value="1"/>
</dbReference>